<dbReference type="AlphaFoldDB" id="Q00VP3"/>
<dbReference type="OrthoDB" id="41501at2759"/>
<dbReference type="KEGG" id="ota:OT_ostta14g02795"/>
<name>Q00VP3_OSTTA</name>
<evidence type="ECO:0000313" key="2">
    <source>
        <dbReference type="EMBL" id="OUS46083.1"/>
    </source>
</evidence>
<accession>Q00VP3</accession>
<organism evidence="1 3">
    <name type="scientific">Ostreococcus tauri</name>
    <name type="common">Marine green alga</name>
    <dbReference type="NCBI Taxonomy" id="70448"/>
    <lineage>
        <taxon>Eukaryota</taxon>
        <taxon>Viridiplantae</taxon>
        <taxon>Chlorophyta</taxon>
        <taxon>Mamiellophyceae</taxon>
        <taxon>Mamiellales</taxon>
        <taxon>Bathycoccaceae</taxon>
        <taxon>Ostreococcus</taxon>
    </lineage>
</organism>
<gene>
    <name evidence="2" type="ORF">BE221DRAFT_76210</name>
    <name evidence="1" type="ORF">OT_ostta14g02795</name>
</gene>
<dbReference type="OMA" id="DNFTPHI"/>
<protein>
    <recommendedName>
        <fullName evidence="4">DUF1499 domain-containing protein</fullName>
    </recommendedName>
</protein>
<reference evidence="2" key="3">
    <citation type="submission" date="2017-04" db="EMBL/GenBank/DDBJ databases">
        <title>Population genomics of picophytoplankton unveils novel chromosome hypervariability.</title>
        <authorList>
            <consortium name="DOE Joint Genome Institute"/>
            <person name="Blanc-Mathieu R."/>
            <person name="Krasovec M."/>
            <person name="Hebrard M."/>
            <person name="Yau S."/>
            <person name="Desgranges E."/>
            <person name="Martin J."/>
            <person name="Schackwitz W."/>
            <person name="Kuo A."/>
            <person name="Salin G."/>
            <person name="Donnadieu C."/>
            <person name="Desdevises Y."/>
            <person name="Sanchez-Ferandin S."/>
            <person name="Moreau H."/>
            <person name="Rivals E."/>
            <person name="Grigoriev I.V."/>
            <person name="Grimsley N."/>
            <person name="Eyre-Walker A."/>
            <person name="Piganeau G."/>
        </authorList>
    </citation>
    <scope>NUCLEOTIDE SEQUENCE [LARGE SCALE GENOMIC DNA]</scope>
    <source>
        <strain evidence="2">RCC 1115</strain>
    </source>
</reference>
<dbReference type="GeneID" id="9837795"/>
<dbReference type="EMBL" id="CAID01000014">
    <property type="protein sequence ID" value="CAL57065.1"/>
    <property type="molecule type" value="Genomic_DNA"/>
</dbReference>
<proteinExistence type="predicted"/>
<dbReference type="Proteomes" id="UP000009170">
    <property type="component" value="Unassembled WGS sequence"/>
</dbReference>
<dbReference type="PANTHER" id="PTHR34801:SF2">
    <property type="entry name" value="EXPRESSED PROTEIN"/>
    <property type="match status" value="1"/>
</dbReference>
<dbReference type="InParanoid" id="Q00VP3"/>
<accession>A0A454Y6I2</accession>
<accession>A0A1Y5IDD8</accession>
<evidence type="ECO:0000313" key="1">
    <source>
        <dbReference type="EMBL" id="CAL57065.1"/>
    </source>
</evidence>
<reference evidence="1" key="2">
    <citation type="journal article" date="2014" name="BMC Genomics">
        <title>An improved genome of the model marine alga Ostreococcus tauri unfolds by assessing Illumina de novo assemblies.</title>
        <authorList>
            <person name="Blanc-Mathieu R."/>
            <person name="Verhelst B."/>
            <person name="Derelle E."/>
            <person name="Rombauts S."/>
            <person name="Bouget F.Y."/>
            <person name="Carre I."/>
            <person name="Chateau A."/>
            <person name="Eyre-Walker A."/>
            <person name="Grimsley N."/>
            <person name="Moreau H."/>
            <person name="Piegu B."/>
            <person name="Rivals E."/>
            <person name="Schackwitz W."/>
            <person name="Van de Peer Y."/>
            <person name="Piganeau G."/>
        </authorList>
    </citation>
    <scope>NUCLEOTIDE SEQUENCE</scope>
    <source>
        <strain evidence="1">RCC4221</strain>
    </source>
</reference>
<dbReference type="Proteomes" id="UP000195557">
    <property type="component" value="Unassembled WGS sequence"/>
</dbReference>
<reference evidence="1 3" key="1">
    <citation type="journal article" date="2006" name="Proc. Natl. Acad. Sci. U.S.A.">
        <title>Genome analysis of the smallest free-living eukaryote Ostreococcus tauri unveils many unique features.</title>
        <authorList>
            <person name="Derelle E."/>
            <person name="Ferraz C."/>
            <person name="Rombauts S."/>
            <person name="Rouze P."/>
            <person name="Worden A.Z."/>
            <person name="Robbens S."/>
            <person name="Partensky F."/>
            <person name="Degroeve S."/>
            <person name="Echeynie S."/>
            <person name="Cooke R."/>
            <person name="Saeys Y."/>
            <person name="Wuyts J."/>
            <person name="Jabbari K."/>
            <person name="Bowler C."/>
            <person name="Panaud O."/>
            <person name="Piegu B."/>
            <person name="Ball S.G."/>
            <person name="Ral J.-P."/>
            <person name="Bouget F.-Y."/>
            <person name="Piganeau G."/>
            <person name="De Baets B."/>
            <person name="Picard A."/>
            <person name="Delseny M."/>
            <person name="Demaille J."/>
            <person name="Van de Peer Y."/>
            <person name="Moreau H."/>
        </authorList>
    </citation>
    <scope>NUCLEOTIDE SEQUENCE [LARGE SCALE GENOMIC DNA]</scope>
    <source>
        <strain evidence="1 3">OTTH0595</strain>
    </source>
</reference>
<keyword evidence="3" id="KW-1185">Reference proteome</keyword>
<sequence length="215" mass="23876">MRTIRALTIRADAASTNDAQRPTRANPSLKGRRAALRSIAAPLVLGSVFNFEGEKPQNLGVQSFNGETIGLALCPSTPNCVGTADEFSDAQHYVPAWTYVDEEKVARGAARTTREDAMAQLIDVVETTDCDGFAATIVDKREDYLRVEYKSKIFGFVDDVEFWFPQDQSAKEKARVEYRSASRLGQSDGDVNRKRIRALRLALTQKYGWKSVGFS</sequence>
<dbReference type="RefSeq" id="XP_003083110.1">
    <property type="nucleotide sequence ID" value="XM_003083062.1"/>
</dbReference>
<dbReference type="FunCoup" id="Q00VP3">
    <property type="interactions" value="204"/>
</dbReference>
<dbReference type="EMBL" id="KZ155785">
    <property type="protein sequence ID" value="OUS46083.1"/>
    <property type="molecule type" value="Genomic_DNA"/>
</dbReference>
<evidence type="ECO:0000313" key="3">
    <source>
        <dbReference type="Proteomes" id="UP000009170"/>
    </source>
</evidence>
<evidence type="ECO:0008006" key="4">
    <source>
        <dbReference type="Google" id="ProtNLM"/>
    </source>
</evidence>
<dbReference type="PANTHER" id="PTHR34801">
    <property type="entry name" value="EXPRESSED PROTEIN"/>
    <property type="match status" value="1"/>
</dbReference>
<dbReference type="InterPro" id="IPR010865">
    <property type="entry name" value="DUF1499"/>
</dbReference>
<dbReference type="Pfam" id="PF07386">
    <property type="entry name" value="DUF1499"/>
    <property type="match status" value="1"/>
</dbReference>